<evidence type="ECO:0000256" key="2">
    <source>
        <dbReference type="ARBA" id="ARBA00008170"/>
    </source>
</evidence>
<keyword evidence="5 9" id="KW-1133">Transmembrane helix</keyword>
<evidence type="ECO:0000259" key="10">
    <source>
        <dbReference type="Pfam" id="PF01699"/>
    </source>
</evidence>
<dbReference type="Gene3D" id="1.20.1420.30">
    <property type="entry name" value="NCX, central ion-binding region"/>
    <property type="match status" value="2"/>
</dbReference>
<comment type="subcellular location">
    <subcellularLocation>
        <location evidence="1">Endomembrane system</location>
        <topology evidence="1">Multi-pass membrane protein</topology>
    </subcellularLocation>
</comment>
<feature type="transmembrane region" description="Helical" evidence="9">
    <location>
        <begin position="568"/>
        <end position="588"/>
    </location>
</feature>
<feature type="transmembrane region" description="Helical" evidence="9">
    <location>
        <begin position="437"/>
        <end position="455"/>
    </location>
</feature>
<evidence type="ECO:0000313" key="11">
    <source>
        <dbReference type="EMBL" id="CAE6473884.1"/>
    </source>
</evidence>
<evidence type="ECO:0000256" key="9">
    <source>
        <dbReference type="SAM" id="Phobius"/>
    </source>
</evidence>
<evidence type="ECO:0000256" key="6">
    <source>
        <dbReference type="ARBA" id="ARBA00023065"/>
    </source>
</evidence>
<dbReference type="AlphaFoldDB" id="A0A8H3C8K5"/>
<organism evidence="11 12">
    <name type="scientific">Rhizoctonia solani</name>
    <dbReference type="NCBI Taxonomy" id="456999"/>
    <lineage>
        <taxon>Eukaryota</taxon>
        <taxon>Fungi</taxon>
        <taxon>Dikarya</taxon>
        <taxon>Basidiomycota</taxon>
        <taxon>Agaricomycotina</taxon>
        <taxon>Agaricomycetes</taxon>
        <taxon>Cantharellales</taxon>
        <taxon>Ceratobasidiaceae</taxon>
        <taxon>Rhizoctonia</taxon>
    </lineage>
</organism>
<dbReference type="GO" id="GO:0015369">
    <property type="term" value="F:calcium:proton antiporter activity"/>
    <property type="evidence" value="ECO:0007669"/>
    <property type="project" value="TreeGrafter"/>
</dbReference>
<feature type="transmembrane region" description="Helical" evidence="9">
    <location>
        <begin position="467"/>
        <end position="487"/>
    </location>
</feature>
<feature type="compositionally biased region" description="Basic and acidic residues" evidence="8">
    <location>
        <begin position="10"/>
        <end position="33"/>
    </location>
</feature>
<feature type="domain" description="Sodium/calcium exchanger membrane region" evidence="10">
    <location>
        <begin position="437"/>
        <end position="581"/>
    </location>
</feature>
<dbReference type="Proteomes" id="UP000663846">
    <property type="component" value="Unassembled WGS sequence"/>
</dbReference>
<dbReference type="Pfam" id="PF01699">
    <property type="entry name" value="Na_Ca_ex"/>
    <property type="match status" value="2"/>
</dbReference>
<dbReference type="PANTHER" id="PTHR31503">
    <property type="entry name" value="VACUOLAR CALCIUM ION TRANSPORTER"/>
    <property type="match status" value="1"/>
</dbReference>
<feature type="transmembrane region" description="Helical" evidence="9">
    <location>
        <begin position="188"/>
        <end position="207"/>
    </location>
</feature>
<reference evidence="11" key="1">
    <citation type="submission" date="2021-01" db="EMBL/GenBank/DDBJ databases">
        <authorList>
            <person name="Kaushik A."/>
        </authorList>
    </citation>
    <scope>NUCLEOTIDE SEQUENCE</scope>
    <source>
        <strain evidence="11">AG1-1C</strain>
    </source>
</reference>
<dbReference type="InterPro" id="IPR004837">
    <property type="entry name" value="NaCa_Exmemb"/>
</dbReference>
<evidence type="ECO:0000256" key="1">
    <source>
        <dbReference type="ARBA" id="ARBA00004127"/>
    </source>
</evidence>
<keyword evidence="4 9" id="KW-0812">Transmembrane</keyword>
<feature type="domain" description="Sodium/calcium exchanger membrane region" evidence="10">
    <location>
        <begin position="187"/>
        <end position="359"/>
    </location>
</feature>
<dbReference type="InterPro" id="IPR044880">
    <property type="entry name" value="NCX_ion-bd_dom_sf"/>
</dbReference>
<dbReference type="GO" id="GO:0000329">
    <property type="term" value="C:fungal-type vacuole membrane"/>
    <property type="evidence" value="ECO:0007669"/>
    <property type="project" value="TreeGrafter"/>
</dbReference>
<evidence type="ECO:0000256" key="3">
    <source>
        <dbReference type="ARBA" id="ARBA00022448"/>
    </source>
</evidence>
<comment type="similarity">
    <text evidence="2">Belongs to the Ca(2+):cation antiporter (CaCA) (TC 2.A.19) family.</text>
</comment>
<dbReference type="InterPro" id="IPR004713">
    <property type="entry name" value="CaH_exchang"/>
</dbReference>
<gene>
    <name evidence="11" type="ORF">RDB_LOCUS180996</name>
</gene>
<keyword evidence="7 9" id="KW-0472">Membrane</keyword>
<comment type="caution">
    <text evidence="11">The sequence shown here is derived from an EMBL/GenBank/DDBJ whole genome shotgun (WGS) entry which is preliminary data.</text>
</comment>
<dbReference type="PANTHER" id="PTHR31503:SF20">
    <property type="entry name" value="CA(2+)_H(+) EXCHANGER, PUTATIVE (EUROFUNG)-RELATED"/>
    <property type="match status" value="1"/>
</dbReference>
<evidence type="ECO:0000256" key="4">
    <source>
        <dbReference type="ARBA" id="ARBA00022692"/>
    </source>
</evidence>
<dbReference type="EMBL" id="CAJMWS010001135">
    <property type="protein sequence ID" value="CAE6473884.1"/>
    <property type="molecule type" value="Genomic_DNA"/>
</dbReference>
<feature type="transmembrane region" description="Helical" evidence="9">
    <location>
        <begin position="163"/>
        <end position="182"/>
    </location>
</feature>
<feature type="transmembrane region" description="Helical" evidence="9">
    <location>
        <begin position="253"/>
        <end position="275"/>
    </location>
</feature>
<accession>A0A8H3C8K5</accession>
<evidence type="ECO:0000256" key="5">
    <source>
        <dbReference type="ARBA" id="ARBA00022989"/>
    </source>
</evidence>
<protein>
    <recommendedName>
        <fullName evidence="10">Sodium/calcium exchanger membrane region domain-containing protein</fullName>
    </recommendedName>
</protein>
<feature type="transmembrane region" description="Helical" evidence="9">
    <location>
        <begin position="540"/>
        <end position="561"/>
    </location>
</feature>
<feature type="transmembrane region" description="Helical" evidence="9">
    <location>
        <begin position="219"/>
        <end position="241"/>
    </location>
</feature>
<name>A0A8H3C8K5_9AGAM</name>
<proteinExistence type="inferred from homology"/>
<dbReference type="FunFam" id="1.20.1420.30:FF:000024">
    <property type="entry name" value="Calcium/proton exchanger, variant"/>
    <property type="match status" value="1"/>
</dbReference>
<evidence type="ECO:0000256" key="7">
    <source>
        <dbReference type="ARBA" id="ARBA00023136"/>
    </source>
</evidence>
<dbReference type="GO" id="GO:0012505">
    <property type="term" value="C:endomembrane system"/>
    <property type="evidence" value="ECO:0007669"/>
    <property type="project" value="UniProtKB-SubCell"/>
</dbReference>
<keyword evidence="3" id="KW-0813">Transport</keyword>
<evidence type="ECO:0000256" key="8">
    <source>
        <dbReference type="SAM" id="MobiDB-lite"/>
    </source>
</evidence>
<feature type="transmembrane region" description="Helical" evidence="9">
    <location>
        <begin position="507"/>
        <end position="534"/>
    </location>
</feature>
<feature type="transmembrane region" description="Helical" evidence="9">
    <location>
        <begin position="337"/>
        <end position="356"/>
    </location>
</feature>
<feature type="transmembrane region" description="Helical" evidence="9">
    <location>
        <begin position="287"/>
        <end position="305"/>
    </location>
</feature>
<dbReference type="GO" id="GO:0006874">
    <property type="term" value="P:intracellular calcium ion homeostasis"/>
    <property type="evidence" value="ECO:0007669"/>
    <property type="project" value="TreeGrafter"/>
</dbReference>
<keyword evidence="6" id="KW-0406">Ion transport</keyword>
<evidence type="ECO:0000313" key="12">
    <source>
        <dbReference type="Proteomes" id="UP000663846"/>
    </source>
</evidence>
<sequence length="596" mass="63757">MTSPPASTILDEKEKSSVPEQTRPDSSLERDKATLLAPPSLSPKTTRTSGDGFRMHGNASTPANIGGGTDIERADSVYSLNAGGIGPDRVRRRRNRRAPDSSRNPRAPPAPRRANSLPVDPVAAVPATPKVDFGLALTKLLEPEQKLAPAPTWTLSAVNIMKYSYLNILLVFVPISWACHFTDQQPTIIFIFSFLAIIPLAALLGFATEELALRVGQTLGGLLNATFGNAVELIIAILALVRGELRVVQASMLGSILSNCLLVLGMCFFAGGIRFHEQGYGIRAAQLNISLLCISVFSIVIPAAFHASLNSATTANGQTPGEAAGESQAIEEAHVLAISRGTSIILLFVYACYLFFQLWTHAYIYTPEASAHHAAQTFQTGFDGPGAPTSQRVFHMPSLPSLPSIFHGSGTSSTSSISSVSTEEDETVPKLKIQATVILLATVTVLTGITAEWLVDSIDGLTKDGNISREFVALILLASSSFILPLVGNAAEHVTAVTVSVKNKLDLAITVAVGSSIQIALFVLPFLILLGWMIGQPLTLFFDIFETVVVFVSVLIINYAISDGKTNWLEGLVLMVVYVIIGLSVWYYPGAVSNER</sequence>
<feature type="region of interest" description="Disordered" evidence="8">
    <location>
        <begin position="1"/>
        <end position="117"/>
    </location>
</feature>